<keyword evidence="1 4" id="KW-0489">Methyltransferase</keyword>
<evidence type="ECO:0000256" key="2">
    <source>
        <dbReference type="ARBA" id="ARBA00022679"/>
    </source>
</evidence>
<dbReference type="Gene3D" id="3.40.50.150">
    <property type="entry name" value="Vaccinia Virus protein VP39"/>
    <property type="match status" value="1"/>
</dbReference>
<dbReference type="PANTHER" id="PTHR13090">
    <property type="entry name" value="ARGININE-HYDROXYLASE NDUFAF5, MITOCHONDRIAL"/>
    <property type="match status" value="1"/>
</dbReference>
<keyword evidence="5" id="KW-1185">Reference proteome</keyword>
<keyword evidence="2 4" id="KW-0808">Transferase</keyword>
<dbReference type="GO" id="GO:0032259">
    <property type="term" value="P:methylation"/>
    <property type="evidence" value="ECO:0007669"/>
    <property type="project" value="UniProtKB-KW"/>
</dbReference>
<dbReference type="Pfam" id="PF08241">
    <property type="entry name" value="Methyltransf_11"/>
    <property type="match status" value="1"/>
</dbReference>
<evidence type="ECO:0000256" key="1">
    <source>
        <dbReference type="ARBA" id="ARBA00022603"/>
    </source>
</evidence>
<evidence type="ECO:0000313" key="5">
    <source>
        <dbReference type="Proteomes" id="UP000239736"/>
    </source>
</evidence>
<proteinExistence type="predicted"/>
<gene>
    <name evidence="4" type="ORF">LV82_00566</name>
</gene>
<dbReference type="GO" id="GO:0008757">
    <property type="term" value="F:S-adenosylmethionine-dependent methyltransferase activity"/>
    <property type="evidence" value="ECO:0007669"/>
    <property type="project" value="InterPro"/>
</dbReference>
<dbReference type="PANTHER" id="PTHR13090:SF1">
    <property type="entry name" value="ARGININE-HYDROXYLASE NDUFAF5, MITOCHONDRIAL"/>
    <property type="match status" value="1"/>
</dbReference>
<name>A0A2S5JM53_9RHOB</name>
<comment type="caution">
    <text evidence="4">The sequence shown here is derived from an EMBL/GenBank/DDBJ whole genome shotgun (WGS) entry which is preliminary data.</text>
</comment>
<dbReference type="RefSeq" id="WP_104069153.1">
    <property type="nucleotide sequence ID" value="NZ_PRDS01000001.1"/>
</dbReference>
<dbReference type="SUPFAM" id="SSF53335">
    <property type="entry name" value="S-adenosyl-L-methionine-dependent methyltransferases"/>
    <property type="match status" value="1"/>
</dbReference>
<organism evidence="4 5">
    <name type="scientific">Albidovulum inexpectatum</name>
    <dbReference type="NCBI Taxonomy" id="196587"/>
    <lineage>
        <taxon>Bacteria</taxon>
        <taxon>Pseudomonadati</taxon>
        <taxon>Pseudomonadota</taxon>
        <taxon>Alphaproteobacteria</taxon>
        <taxon>Rhodobacterales</taxon>
        <taxon>Paracoccaceae</taxon>
        <taxon>Albidovulum</taxon>
    </lineage>
</organism>
<dbReference type="InterPro" id="IPR029063">
    <property type="entry name" value="SAM-dependent_MTases_sf"/>
</dbReference>
<dbReference type="InterPro" id="IPR050602">
    <property type="entry name" value="Malonyl-ACP_OMT"/>
</dbReference>
<dbReference type="Proteomes" id="UP000239736">
    <property type="component" value="Unassembled WGS sequence"/>
</dbReference>
<accession>A0A2S5JM53</accession>
<dbReference type="EMBL" id="PRDS01000001">
    <property type="protein sequence ID" value="PPB82627.1"/>
    <property type="molecule type" value="Genomic_DNA"/>
</dbReference>
<evidence type="ECO:0000313" key="4">
    <source>
        <dbReference type="EMBL" id="PPB82627.1"/>
    </source>
</evidence>
<dbReference type="AlphaFoldDB" id="A0A2S5JM53"/>
<evidence type="ECO:0000259" key="3">
    <source>
        <dbReference type="Pfam" id="PF08241"/>
    </source>
</evidence>
<sequence length="281" mass="30908">MTEPPKLTDTAALMRNRARAMRQGAELFLHEDAADEIQERLSEVNRRFTKPAIVTGMAAPWAERFPDARIVADSEVLDLEPGAHDLVIHALCLHWSNDPVGQLVQCRHALRPDGLFLGVLFGGRTLWELRAALAEAESRLTGGLSPRVLPMAEIRDLGALLQRAGFALPVADAVKRTVTYRTAFHLIADLRAMGEGNALAQRNRRVPRRDLFPEAARIYARNFPAADGRIAATFEMIYLTGWAPDESQPKPLRPGSAQARLADALGAREFPLKPDGGTPET</sequence>
<reference evidence="4 5" key="1">
    <citation type="submission" date="2018-01" db="EMBL/GenBank/DDBJ databases">
        <title>Genomic Encyclopedia of Archaeal and Bacterial Type Strains, Phase II (KMG-II): from individual species to whole genera.</title>
        <authorList>
            <person name="Goeker M."/>
        </authorList>
    </citation>
    <scope>NUCLEOTIDE SEQUENCE [LARGE SCALE GENOMIC DNA]</scope>
    <source>
        <strain evidence="4 5">DSM 12048</strain>
    </source>
</reference>
<feature type="domain" description="Methyltransferase type 11" evidence="3">
    <location>
        <begin position="46"/>
        <end position="117"/>
    </location>
</feature>
<dbReference type="InterPro" id="IPR013216">
    <property type="entry name" value="Methyltransf_11"/>
</dbReference>
<protein>
    <submittedName>
        <fullName evidence="4">Methyltransferase family protein</fullName>
    </submittedName>
</protein>
<dbReference type="OrthoDB" id="9793723at2"/>